<evidence type="ECO:0000313" key="14">
    <source>
        <dbReference type="Proteomes" id="UP001432027"/>
    </source>
</evidence>
<dbReference type="SMART" id="SM00487">
    <property type="entry name" value="DEXDc"/>
    <property type="match status" value="1"/>
</dbReference>
<feature type="domain" description="Helicase C-terminal" evidence="12">
    <location>
        <begin position="404"/>
        <end position="599"/>
    </location>
</feature>
<dbReference type="PANTHER" id="PTHR47961:SF12">
    <property type="entry name" value="HELICASE POLQ-LIKE"/>
    <property type="match status" value="1"/>
</dbReference>
<dbReference type="GO" id="GO:0005524">
    <property type="term" value="F:ATP binding"/>
    <property type="evidence" value="ECO:0007669"/>
    <property type="project" value="UniProtKB-KW"/>
</dbReference>
<evidence type="ECO:0000256" key="1">
    <source>
        <dbReference type="ARBA" id="ARBA00004123"/>
    </source>
</evidence>
<evidence type="ECO:0000256" key="2">
    <source>
        <dbReference type="ARBA" id="ARBA00022741"/>
    </source>
</evidence>
<sequence>MTPPRRSAALRPAASHPTALFQDASDLLESDPKTPRRSPRIHSNSSSVNKPYKSPFSRKPSINSLGNRLAHTHLPGQKRRSTTAITPLRNETGGSGQPPQPPVTTSSPLRAKQTTTVSTPRSRKSFITPAPLPPLDLPLLDDSDSGISSQGSIDDFDFCGLSAEAQKIYKAKRGITQLYDWQKSCLSDVRVRKGENVIVCLPTGAGKTLVAEVLMLREAIEHKRNSLLVLPYVAIVQEKMTSLAAFETAFGIHIEEYAASKGRLPPIKRSTSRRSIYVATIEKANMLINSLIENDRLDDLGLVVVDELHMIGDGSRGARIESMLTKYLHKGHGQVVGISATLTNMDELAAFMRAFVYTTEFRPVELVEIIKIGQRLLQVDKQSKELKHYADLPPNTLASRDPDGICQLLQQVIPRHSAIIFCPTKKNAENVAIMIARAVPKQMREVRKTERQALIEMIREEGDGKSEESLERCIETGVAWHHSGLTHDERKHIEAAYVSGVLCVLCATSTLAAGVNLPARRVIIKQPVVGRDRLRKAQYLQMIGRAGRAGFDEKGEAVTIVRAGPEERMFREMLAHEEMRCESALAAPDELASLVLDLLSLKVASTVAELEEVLGRSLLVQQKGAEEMGKMIRDTLASLKEQQLMVEEDDMETLVVTEEGAAAFGASVAPADSCVLRKDLLSTLSSGVNFSSHLHLLYIVAPYDISCAVDWDLYYKEFNALPDSEKALLEQSGISMKRIVMQIAKRAPLEAGDSALRLYLALLMQHIWRQEAHAEVAARFSVERGWLQSALQSTVSHAAAIARFAERLPSTLWPLKLLLPELVSRLSECTRPELQPLLRIDLVKRKRAAQLHAAGYKTITDIAHANVEVMRQRVENLGRYQAIKMVQSARALLRDQIDEKLEEMAEMGLSNDQLEAMRNTMV</sequence>
<feature type="domain" description="Helicase ATP-binding" evidence="11">
    <location>
        <begin position="188"/>
        <end position="360"/>
    </location>
</feature>
<dbReference type="GO" id="GO:0005634">
    <property type="term" value="C:nucleus"/>
    <property type="evidence" value="ECO:0007669"/>
    <property type="project" value="UniProtKB-SubCell"/>
</dbReference>
<protein>
    <submittedName>
        <fullName evidence="13">Uncharacterized protein</fullName>
    </submittedName>
</protein>
<dbReference type="InterPro" id="IPR014001">
    <property type="entry name" value="Helicase_ATP-bd"/>
</dbReference>
<dbReference type="InterPro" id="IPR027417">
    <property type="entry name" value="P-loop_NTPase"/>
</dbReference>
<name>A0AAV5SXG1_9BILA</name>
<dbReference type="PROSITE" id="PS51192">
    <property type="entry name" value="HELICASE_ATP_BIND_1"/>
    <property type="match status" value="1"/>
</dbReference>
<dbReference type="AlphaFoldDB" id="A0AAV5SXG1"/>
<organism evidence="13 14">
    <name type="scientific">Pristionchus entomophagus</name>
    <dbReference type="NCBI Taxonomy" id="358040"/>
    <lineage>
        <taxon>Eukaryota</taxon>
        <taxon>Metazoa</taxon>
        <taxon>Ecdysozoa</taxon>
        <taxon>Nematoda</taxon>
        <taxon>Chromadorea</taxon>
        <taxon>Rhabditida</taxon>
        <taxon>Rhabditina</taxon>
        <taxon>Diplogasteromorpha</taxon>
        <taxon>Diplogasteroidea</taxon>
        <taxon>Neodiplogasteridae</taxon>
        <taxon>Pristionchus</taxon>
    </lineage>
</organism>
<dbReference type="InterPro" id="IPR050474">
    <property type="entry name" value="Hel308_SKI2-like"/>
</dbReference>
<dbReference type="GO" id="GO:0003676">
    <property type="term" value="F:nucleic acid binding"/>
    <property type="evidence" value="ECO:0007669"/>
    <property type="project" value="InterPro"/>
</dbReference>
<dbReference type="Gene3D" id="1.10.3380.20">
    <property type="match status" value="1"/>
</dbReference>
<keyword evidence="5" id="KW-0347">Helicase</keyword>
<dbReference type="Pfam" id="PF21099">
    <property type="entry name" value="POLQ_helical"/>
    <property type="match status" value="1"/>
</dbReference>
<keyword evidence="2" id="KW-0547">Nucleotide-binding</keyword>
<comment type="subcellular location">
    <subcellularLocation>
        <location evidence="1">Nucleus</location>
    </subcellularLocation>
</comment>
<dbReference type="Pfam" id="PF20470">
    <property type="entry name" value="HTH_61"/>
    <property type="match status" value="1"/>
</dbReference>
<proteinExistence type="predicted"/>
<gene>
    <name evidence="13" type="ORF">PENTCL1PPCAC_10020</name>
</gene>
<keyword evidence="6" id="KW-0067">ATP-binding</keyword>
<dbReference type="InterPro" id="IPR046931">
    <property type="entry name" value="HTH_61"/>
</dbReference>
<dbReference type="InterPro" id="IPR048960">
    <property type="entry name" value="POLQ-like_helical"/>
</dbReference>
<evidence type="ECO:0000256" key="3">
    <source>
        <dbReference type="ARBA" id="ARBA00022763"/>
    </source>
</evidence>
<feature type="region of interest" description="Disordered" evidence="10">
    <location>
        <begin position="1"/>
        <end position="130"/>
    </location>
</feature>
<reference evidence="13" key="1">
    <citation type="submission" date="2023-10" db="EMBL/GenBank/DDBJ databases">
        <title>Genome assembly of Pristionchus species.</title>
        <authorList>
            <person name="Yoshida K."/>
            <person name="Sommer R.J."/>
        </authorList>
    </citation>
    <scope>NUCLEOTIDE SEQUENCE</scope>
    <source>
        <strain evidence="13">RS0144</strain>
    </source>
</reference>
<dbReference type="GO" id="GO:0043138">
    <property type="term" value="F:3'-5' DNA helicase activity"/>
    <property type="evidence" value="ECO:0007669"/>
    <property type="project" value="UniProtKB-EC"/>
</dbReference>
<dbReference type="InterPro" id="IPR011545">
    <property type="entry name" value="DEAD/DEAH_box_helicase_dom"/>
</dbReference>
<dbReference type="CDD" id="cd18026">
    <property type="entry name" value="DEXHc_POLQ-like"/>
    <property type="match status" value="1"/>
</dbReference>
<feature type="compositionally biased region" description="Low complexity" evidence="10">
    <location>
        <begin position="1"/>
        <end position="17"/>
    </location>
</feature>
<dbReference type="Pfam" id="PF00270">
    <property type="entry name" value="DEAD"/>
    <property type="match status" value="1"/>
</dbReference>
<dbReference type="CDD" id="cd18795">
    <property type="entry name" value="SF2_C_Ski2"/>
    <property type="match status" value="1"/>
</dbReference>
<dbReference type="Pfam" id="PF00271">
    <property type="entry name" value="Helicase_C"/>
    <property type="match status" value="1"/>
</dbReference>
<dbReference type="GO" id="GO:0016787">
    <property type="term" value="F:hydrolase activity"/>
    <property type="evidence" value="ECO:0007669"/>
    <property type="project" value="UniProtKB-KW"/>
</dbReference>
<keyword evidence="4" id="KW-0378">Hydrolase</keyword>
<dbReference type="PANTHER" id="PTHR47961">
    <property type="entry name" value="DNA POLYMERASE THETA, PUTATIVE (AFU_ORTHOLOGUE AFUA_1G05260)-RELATED"/>
    <property type="match status" value="1"/>
</dbReference>
<evidence type="ECO:0000256" key="7">
    <source>
        <dbReference type="ARBA" id="ARBA00023204"/>
    </source>
</evidence>
<evidence type="ECO:0000259" key="12">
    <source>
        <dbReference type="PROSITE" id="PS51194"/>
    </source>
</evidence>
<dbReference type="FunFam" id="3.40.50.300:FF:000813">
    <property type="entry name" value="helicase POLQ-like isoform X1"/>
    <property type="match status" value="1"/>
</dbReference>
<evidence type="ECO:0000256" key="9">
    <source>
        <dbReference type="ARBA" id="ARBA00048988"/>
    </source>
</evidence>
<dbReference type="Gene3D" id="3.40.50.300">
    <property type="entry name" value="P-loop containing nucleotide triphosphate hydrolases"/>
    <property type="match status" value="2"/>
</dbReference>
<dbReference type="EMBL" id="BTSX01000003">
    <property type="protein sequence ID" value="GMS87845.1"/>
    <property type="molecule type" value="Genomic_DNA"/>
</dbReference>
<evidence type="ECO:0000256" key="4">
    <source>
        <dbReference type="ARBA" id="ARBA00022801"/>
    </source>
</evidence>
<dbReference type="Gene3D" id="1.10.150.20">
    <property type="entry name" value="5' to 3' exonuclease, C-terminal subdomain"/>
    <property type="match status" value="1"/>
</dbReference>
<dbReference type="PROSITE" id="PS51194">
    <property type="entry name" value="HELICASE_CTER"/>
    <property type="match status" value="1"/>
</dbReference>
<accession>A0AAV5SXG1</accession>
<evidence type="ECO:0000313" key="13">
    <source>
        <dbReference type="EMBL" id="GMS87845.1"/>
    </source>
</evidence>
<keyword evidence="3" id="KW-0227">DNA damage</keyword>
<keyword evidence="14" id="KW-1185">Reference proteome</keyword>
<dbReference type="Proteomes" id="UP001432027">
    <property type="component" value="Unassembled WGS sequence"/>
</dbReference>
<comment type="catalytic activity">
    <reaction evidence="9">
        <text>ATP + H2O = ADP + phosphate + H(+)</text>
        <dbReference type="Rhea" id="RHEA:13065"/>
        <dbReference type="ChEBI" id="CHEBI:15377"/>
        <dbReference type="ChEBI" id="CHEBI:15378"/>
        <dbReference type="ChEBI" id="CHEBI:30616"/>
        <dbReference type="ChEBI" id="CHEBI:43474"/>
        <dbReference type="ChEBI" id="CHEBI:456216"/>
        <dbReference type="EC" id="5.6.2.4"/>
    </reaction>
</comment>
<evidence type="ECO:0000256" key="8">
    <source>
        <dbReference type="ARBA" id="ARBA00023242"/>
    </source>
</evidence>
<dbReference type="SMART" id="SM00490">
    <property type="entry name" value="HELICc"/>
    <property type="match status" value="1"/>
</dbReference>
<keyword evidence="8" id="KW-0539">Nucleus</keyword>
<evidence type="ECO:0000256" key="6">
    <source>
        <dbReference type="ARBA" id="ARBA00022840"/>
    </source>
</evidence>
<evidence type="ECO:0000256" key="10">
    <source>
        <dbReference type="SAM" id="MobiDB-lite"/>
    </source>
</evidence>
<dbReference type="InterPro" id="IPR001650">
    <property type="entry name" value="Helicase_C-like"/>
</dbReference>
<evidence type="ECO:0000256" key="5">
    <source>
        <dbReference type="ARBA" id="ARBA00022806"/>
    </source>
</evidence>
<evidence type="ECO:0000259" key="11">
    <source>
        <dbReference type="PROSITE" id="PS51192"/>
    </source>
</evidence>
<comment type="caution">
    <text evidence="13">The sequence shown here is derived from an EMBL/GenBank/DDBJ whole genome shotgun (WGS) entry which is preliminary data.</text>
</comment>
<dbReference type="GO" id="GO:0006281">
    <property type="term" value="P:DNA repair"/>
    <property type="evidence" value="ECO:0007669"/>
    <property type="project" value="UniProtKB-KW"/>
</dbReference>
<dbReference type="SUPFAM" id="SSF158702">
    <property type="entry name" value="Sec63 N-terminal domain-like"/>
    <property type="match status" value="1"/>
</dbReference>
<keyword evidence="7" id="KW-0234">DNA repair</keyword>
<dbReference type="SUPFAM" id="SSF52540">
    <property type="entry name" value="P-loop containing nucleoside triphosphate hydrolases"/>
    <property type="match status" value="1"/>
</dbReference>